<reference evidence="1" key="1">
    <citation type="submission" date="2023-06" db="EMBL/GenBank/DDBJ databases">
        <title>Gordonia sp. nov. and Pseudochrobactrum sp. nov., two species isolated from the burying beetle Nicrophorus vespilloides.</title>
        <authorList>
            <person name="Poehlein A."/>
            <person name="Guzman J."/>
            <person name="Daniel R."/>
            <person name="Vilcinskas A."/>
        </authorList>
    </citation>
    <scope>NUCLEOTIDE SEQUENCE</scope>
    <source>
        <strain evidence="1">MP11Mi</strain>
    </source>
</reference>
<evidence type="ECO:0000313" key="1">
    <source>
        <dbReference type="EMBL" id="WOC14326.1"/>
    </source>
</evidence>
<proteinExistence type="predicted"/>
<accession>A0AA97D098</accession>
<protein>
    <submittedName>
        <fullName evidence="1">Uncharacterized protein</fullName>
    </submittedName>
</protein>
<gene>
    <name evidence="1" type="ORF">MP11Mi_34410</name>
</gene>
<dbReference type="EMBL" id="CP128986">
    <property type="protein sequence ID" value="WOC14326.1"/>
    <property type="molecule type" value="Genomic_DNA"/>
</dbReference>
<dbReference type="RefSeq" id="WP_420040077.1">
    <property type="nucleotide sequence ID" value="NZ_CP128986.1"/>
</dbReference>
<name>A0AA97D098_9ACTN</name>
<dbReference type="AlphaFoldDB" id="A0AA97D098"/>
<sequence>MTDNPELDDTTRLVAFVRRLRRIAAHPLIAADGGKGMRDLASSKFKMVVFPQTGDVIMKHEVPEEVLFESMAARLRPMTLTRDDLAHKKVMQSLEACTDASHPRVAAALAKMRADWAEVTVRDARNPGKVGQAFNLVSGNLDGAEVETMTDVDLAYAWLYGDCIHGDVKNFGGSSNRDRYHAATSVFARIAVVAMGTLEYIRHLVDEGLLSLPGEAFTDAVVVSETYWETKGKAYASADGTVPDLGAIADLTSVPTDMIPIHDAIAPHLEPSGDDE</sequence>
<organism evidence="1">
    <name type="scientific">Gordonia sp. MP11Mi</name>
    <dbReference type="NCBI Taxonomy" id="3022769"/>
    <lineage>
        <taxon>Bacteria</taxon>
        <taxon>Bacillati</taxon>
        <taxon>Actinomycetota</taxon>
        <taxon>Actinomycetes</taxon>
        <taxon>Mycobacteriales</taxon>
        <taxon>Gordoniaceae</taxon>
        <taxon>Gordonia</taxon>
    </lineage>
</organism>